<reference evidence="3 6" key="2">
    <citation type="submission" date="2018-01" db="EMBL/GenBank/DDBJ databases">
        <title>Complete genome sequence of Caulobacter flavus RHGG3.</title>
        <authorList>
            <person name="Yang E."/>
        </authorList>
    </citation>
    <scope>NUCLEOTIDE SEQUENCE [LARGE SCALE GENOMIC DNA]</scope>
    <source>
        <strain evidence="3 6">RHGG3</strain>
    </source>
</reference>
<dbReference type="InterPro" id="IPR051311">
    <property type="entry name" value="DedA_domain"/>
</dbReference>
<gene>
    <name evidence="3" type="ORF">C1707_24620</name>
    <name evidence="4" type="ORF">CFHF_12675</name>
</gene>
<name>A0A2N5CT34_9CAUL</name>
<feature type="domain" description="VTT" evidence="2">
    <location>
        <begin position="52"/>
        <end position="155"/>
    </location>
</feature>
<feature type="transmembrane region" description="Helical" evidence="1">
    <location>
        <begin position="121"/>
        <end position="139"/>
    </location>
</feature>
<dbReference type="GO" id="GO:0005886">
    <property type="term" value="C:plasma membrane"/>
    <property type="evidence" value="ECO:0007669"/>
    <property type="project" value="TreeGrafter"/>
</dbReference>
<organism evidence="4 5">
    <name type="scientific">Caulobacter flavus</name>
    <dbReference type="NCBI Taxonomy" id="1679497"/>
    <lineage>
        <taxon>Bacteria</taxon>
        <taxon>Pseudomonadati</taxon>
        <taxon>Pseudomonadota</taxon>
        <taxon>Alphaproteobacteria</taxon>
        <taxon>Caulobacterales</taxon>
        <taxon>Caulobacteraceae</taxon>
        <taxon>Caulobacter</taxon>
    </lineage>
</organism>
<feature type="transmembrane region" description="Helical" evidence="1">
    <location>
        <begin position="54"/>
        <end position="77"/>
    </location>
</feature>
<keyword evidence="1" id="KW-0472">Membrane</keyword>
<evidence type="ECO:0000313" key="5">
    <source>
        <dbReference type="Proteomes" id="UP000234483"/>
    </source>
</evidence>
<dbReference type="EMBL" id="CP026100">
    <property type="protein sequence ID" value="AYV49172.1"/>
    <property type="molecule type" value="Genomic_DNA"/>
</dbReference>
<evidence type="ECO:0000313" key="3">
    <source>
        <dbReference type="EMBL" id="AYV49172.1"/>
    </source>
</evidence>
<reference evidence="4 5" key="1">
    <citation type="submission" date="2017-12" db="EMBL/GenBank/DDBJ databases">
        <title>The genome sequence of Caulobacter flavus CGMCC1 15093.</title>
        <authorList>
            <person name="Gao J."/>
            <person name="Mao X."/>
            <person name="Sun J."/>
        </authorList>
    </citation>
    <scope>NUCLEOTIDE SEQUENCE [LARGE SCALE GENOMIC DNA]</scope>
    <source>
        <strain evidence="4 5">CGMCC1 15093</strain>
    </source>
</reference>
<dbReference type="PANTHER" id="PTHR42709">
    <property type="entry name" value="ALKALINE PHOSPHATASE LIKE PROTEIN"/>
    <property type="match status" value="1"/>
</dbReference>
<keyword evidence="1" id="KW-1133">Transmembrane helix</keyword>
<dbReference type="EMBL" id="PJRQ01000024">
    <property type="protein sequence ID" value="PLR14818.1"/>
    <property type="molecule type" value="Genomic_DNA"/>
</dbReference>
<dbReference type="AlphaFoldDB" id="A0A2N5CT34"/>
<evidence type="ECO:0000313" key="6">
    <source>
        <dbReference type="Proteomes" id="UP000281192"/>
    </source>
</evidence>
<keyword evidence="6" id="KW-1185">Reference proteome</keyword>
<evidence type="ECO:0000259" key="2">
    <source>
        <dbReference type="Pfam" id="PF09335"/>
    </source>
</evidence>
<dbReference type="Pfam" id="PF09335">
    <property type="entry name" value="VTT_dom"/>
    <property type="match status" value="1"/>
</dbReference>
<proteinExistence type="predicted"/>
<protein>
    <submittedName>
        <fullName evidence="4">Cytochrome B</fullName>
    </submittedName>
</protein>
<evidence type="ECO:0000256" key="1">
    <source>
        <dbReference type="SAM" id="Phobius"/>
    </source>
</evidence>
<evidence type="ECO:0000313" key="4">
    <source>
        <dbReference type="EMBL" id="PLR14818.1"/>
    </source>
</evidence>
<sequence>MLRRLYDWVMGMAASRHAPASLFAVSFAESSFFPVPPDVMLAPMVLARPDRAWRYAAICTLASVLGGILGYAIGYFLTPVGQWMMAATGHAGGLVEFKCWYDKYGVWVILAKGLTPIPYKLVTIASGLAAFSFPMFIFASVVTRGARFFLVAFVVKKFGPALLPVIERRLALVAGGLILLLVIGLAASHFLGGSSGGACAV</sequence>
<dbReference type="RefSeq" id="WP_101713361.1">
    <property type="nucleotide sequence ID" value="NZ_CP026100.1"/>
</dbReference>
<dbReference type="InterPro" id="IPR032816">
    <property type="entry name" value="VTT_dom"/>
</dbReference>
<dbReference type="Proteomes" id="UP000281192">
    <property type="component" value="Chromosome"/>
</dbReference>
<dbReference type="PANTHER" id="PTHR42709:SF11">
    <property type="entry name" value="DEDA FAMILY PROTEIN"/>
    <property type="match status" value="1"/>
</dbReference>
<keyword evidence="1" id="KW-0812">Transmembrane</keyword>
<dbReference type="Proteomes" id="UP000234483">
    <property type="component" value="Unassembled WGS sequence"/>
</dbReference>
<dbReference type="OrthoDB" id="9810270at2"/>
<accession>A0A2N5CT34</accession>
<feature type="transmembrane region" description="Helical" evidence="1">
    <location>
        <begin position="170"/>
        <end position="191"/>
    </location>
</feature>
<dbReference type="KEGG" id="cfh:C1707_24620"/>